<evidence type="ECO:0000313" key="1">
    <source>
        <dbReference type="EMBL" id="USG61417.1"/>
    </source>
</evidence>
<name>A0ABY4W379_9PROT</name>
<gene>
    <name evidence="1" type="ORF">NBZ79_00310</name>
</gene>
<dbReference type="RefSeq" id="WP_251934435.1">
    <property type="nucleotide sequence ID" value="NZ_CP098747.1"/>
</dbReference>
<accession>A0ABY4W379</accession>
<dbReference type="Proteomes" id="UP001056291">
    <property type="component" value="Chromosome"/>
</dbReference>
<organism evidence="1 2">
    <name type="scientific">Sneathiella marina</name>
    <dbReference type="NCBI Taxonomy" id="2950108"/>
    <lineage>
        <taxon>Bacteria</taxon>
        <taxon>Pseudomonadati</taxon>
        <taxon>Pseudomonadota</taxon>
        <taxon>Alphaproteobacteria</taxon>
        <taxon>Sneathiellales</taxon>
        <taxon>Sneathiellaceae</taxon>
        <taxon>Sneathiella</taxon>
    </lineage>
</organism>
<dbReference type="PROSITE" id="PS51257">
    <property type="entry name" value="PROKAR_LIPOPROTEIN"/>
    <property type="match status" value="1"/>
</dbReference>
<dbReference type="EMBL" id="CP098747">
    <property type="protein sequence ID" value="USG61417.1"/>
    <property type="molecule type" value="Genomic_DNA"/>
</dbReference>
<keyword evidence="2" id="KW-1185">Reference proteome</keyword>
<protein>
    <recommendedName>
        <fullName evidence="3">DUF4189 domain-containing protein</fullName>
    </recommendedName>
</protein>
<evidence type="ECO:0000313" key="2">
    <source>
        <dbReference type="Proteomes" id="UP001056291"/>
    </source>
</evidence>
<sequence>MRLFALVIATLLTLTACQTTEKAGSGPISNMPGKSVRAYQAYKLAIEKYPRHNFAFVYNASGYSYGWSGQKESHGQGYAVEKAMENCTKGSSSGTCKLLDLDGRIVWKGMDPRVLASLLEEPPKFADTRTHEYDGMEYRITDRQLKRFTARITTRERYDFTAYFVSGDGINYGEGFSTGRSPSGHSSTVRNAREACQIASPERKCYLFAANGEPINDDARRALEREN</sequence>
<evidence type="ECO:0008006" key="3">
    <source>
        <dbReference type="Google" id="ProtNLM"/>
    </source>
</evidence>
<proteinExistence type="predicted"/>
<reference evidence="1" key="1">
    <citation type="submission" date="2022-06" db="EMBL/GenBank/DDBJ databases">
        <title>Sneathiella actinostolidae sp. nov., isolated from a sea anemonein the Western Pacific Ocean.</title>
        <authorList>
            <person name="Wei M.J."/>
        </authorList>
    </citation>
    <scope>NUCLEOTIDE SEQUENCE</scope>
    <source>
        <strain evidence="1">PHK-P5</strain>
    </source>
</reference>